<sequence length="122" mass="13363">MLDEDTISMAGLQSSTTMEIVKKVLRAEDVETRDLRAAIISVYGAVNQLYDMGKKITNSKMTTAKIRKDFERALKGVEVGFNIPIEVRLPNHLRGDTDVTEAVKSVGGVIDLGPVVSETNLQ</sequence>
<dbReference type="EMBL" id="MN988521">
    <property type="protein sequence ID" value="QIG71351.1"/>
    <property type="molecule type" value="Genomic_DNA"/>
</dbReference>
<accession>A0A7S5R577</accession>
<dbReference type="Proteomes" id="UP000629603">
    <property type="component" value="Segment"/>
</dbReference>
<reference evidence="1 2" key="1">
    <citation type="submission" date="2020-01" db="EMBL/GenBank/DDBJ databases">
        <title>Patterns of diversity and host range of bacteriophage communities associated with bean-nodulatin bacteria.</title>
        <authorList>
            <person name="Vann Cauwenberghe J."/>
            <person name="Santamaria R.I."/>
            <person name="Bustos P."/>
            <person name="Juarez S."/>
            <person name="Gonzalez V."/>
        </authorList>
    </citation>
    <scope>NUCLEOTIDE SEQUENCE [LARGE SCALE GENOMIC DNA]</scope>
</reference>
<evidence type="ECO:0000313" key="1">
    <source>
        <dbReference type="EMBL" id="QIG71351.1"/>
    </source>
</evidence>
<name>A0A7S5R577_9CAUD</name>
<proteinExistence type="predicted"/>
<evidence type="ECO:0000313" key="2">
    <source>
        <dbReference type="Proteomes" id="UP000629603"/>
    </source>
</evidence>
<keyword evidence="2" id="KW-1185">Reference proteome</keyword>
<protein>
    <submittedName>
        <fullName evidence="1">Uncharacterized protein</fullName>
    </submittedName>
</protein>
<gene>
    <name evidence="1" type="ORF">EVB93_244</name>
</gene>
<organism evidence="1 2">
    <name type="scientific">Rhizobium phage RHph_TM30</name>
    <dbReference type="NCBI Taxonomy" id="2509764"/>
    <lineage>
        <taxon>Viruses</taxon>
        <taxon>Duplodnaviria</taxon>
        <taxon>Heunggongvirae</taxon>
        <taxon>Uroviricota</taxon>
        <taxon>Caudoviricetes</taxon>
        <taxon>Kleczkowskaviridae</taxon>
        <taxon>Cuauhnahuacvirus</taxon>
        <taxon>Cuauhnahuacvirus TM30</taxon>
    </lineage>
</organism>